<keyword evidence="9" id="KW-1185">Reference proteome</keyword>
<dbReference type="GO" id="GO:0008270">
    <property type="term" value="F:zinc ion binding"/>
    <property type="evidence" value="ECO:0007669"/>
    <property type="project" value="UniProtKB-KW"/>
</dbReference>
<dbReference type="SMART" id="SM00184">
    <property type="entry name" value="RING"/>
    <property type="match status" value="1"/>
</dbReference>
<feature type="coiled-coil region" evidence="5">
    <location>
        <begin position="90"/>
        <end position="124"/>
    </location>
</feature>
<evidence type="ECO:0000256" key="6">
    <source>
        <dbReference type="SAM" id="MobiDB-lite"/>
    </source>
</evidence>
<dbReference type="InterPro" id="IPR027370">
    <property type="entry name" value="Znf-RING_euk"/>
</dbReference>
<dbReference type="EMBL" id="KV427685">
    <property type="protein sequence ID" value="KZT00470.1"/>
    <property type="molecule type" value="Genomic_DNA"/>
</dbReference>
<dbReference type="InterPro" id="IPR001841">
    <property type="entry name" value="Znf_RING"/>
</dbReference>
<sequence length="282" mass="31116">MPAARARSRQPLHSQPTNATRIVPDVDVIILSSDDEAPAKAPSSPNKPKAKGRMRAGTPFPFPPNVEIVEISSDEEALKSKTVHRSKSTIGNVQHQMKSMQDEIARLKGELSSAKARAREMEKASQQAMSGSSLDDATNCEICTLRMWTPSTLACGHTFCQNCLQGWFGSQLAQYMSTHPHHNMPNLEAYRIALRDPFLSAQQRIELESQLRVAILQHHPDYTCPSCRAVVKERPIEVYAIKSIVRSAAGAAGETSPTKFAPSNARNHGGYRLDNPWDGFFP</sequence>
<dbReference type="PROSITE" id="PS00518">
    <property type="entry name" value="ZF_RING_1"/>
    <property type="match status" value="1"/>
</dbReference>
<feature type="domain" description="RING-type" evidence="7">
    <location>
        <begin position="140"/>
        <end position="228"/>
    </location>
</feature>
<reference evidence="8 9" key="1">
    <citation type="journal article" date="2016" name="Mol. Biol. Evol.">
        <title>Comparative Genomics of Early-Diverging Mushroom-Forming Fungi Provides Insights into the Origins of Lignocellulose Decay Capabilities.</title>
        <authorList>
            <person name="Nagy L.G."/>
            <person name="Riley R."/>
            <person name="Tritt A."/>
            <person name="Adam C."/>
            <person name="Daum C."/>
            <person name="Floudas D."/>
            <person name="Sun H."/>
            <person name="Yadav J.S."/>
            <person name="Pangilinan J."/>
            <person name="Larsson K.H."/>
            <person name="Matsuura K."/>
            <person name="Barry K."/>
            <person name="Labutti K."/>
            <person name="Kuo R."/>
            <person name="Ohm R.A."/>
            <person name="Bhattacharya S.S."/>
            <person name="Shirouzu T."/>
            <person name="Yoshinaga Y."/>
            <person name="Martin F.M."/>
            <person name="Grigoriev I.V."/>
            <person name="Hibbett D.S."/>
        </authorList>
    </citation>
    <scope>NUCLEOTIDE SEQUENCE [LARGE SCALE GENOMIC DNA]</scope>
    <source>
        <strain evidence="8 9">93-53</strain>
    </source>
</reference>
<dbReference type="InParanoid" id="A0A165B877"/>
<dbReference type="GeneID" id="63831808"/>
<dbReference type="RefSeq" id="XP_040758210.1">
    <property type="nucleotide sequence ID" value="XM_040914781.1"/>
</dbReference>
<evidence type="ECO:0000256" key="4">
    <source>
        <dbReference type="PROSITE-ProRule" id="PRU00175"/>
    </source>
</evidence>
<evidence type="ECO:0000313" key="8">
    <source>
        <dbReference type="EMBL" id="KZT00470.1"/>
    </source>
</evidence>
<keyword evidence="3" id="KW-0862">Zinc</keyword>
<dbReference type="InterPro" id="IPR013083">
    <property type="entry name" value="Znf_RING/FYVE/PHD"/>
</dbReference>
<protein>
    <recommendedName>
        <fullName evidence="7">RING-type domain-containing protein</fullName>
    </recommendedName>
</protein>
<feature type="compositionally biased region" description="Polar residues" evidence="6">
    <location>
        <begin position="11"/>
        <end position="20"/>
    </location>
</feature>
<dbReference type="SUPFAM" id="SSF57850">
    <property type="entry name" value="RING/U-box"/>
    <property type="match status" value="1"/>
</dbReference>
<feature type="region of interest" description="Disordered" evidence="6">
    <location>
        <begin position="1"/>
        <end position="61"/>
    </location>
</feature>
<name>A0A165B877_9APHY</name>
<dbReference type="InterPro" id="IPR017907">
    <property type="entry name" value="Znf_RING_CS"/>
</dbReference>
<dbReference type="PROSITE" id="PS50089">
    <property type="entry name" value="ZF_RING_2"/>
    <property type="match status" value="1"/>
</dbReference>
<gene>
    <name evidence="8" type="ORF">LAESUDRAFT_816508</name>
</gene>
<dbReference type="OrthoDB" id="3219336at2759"/>
<evidence type="ECO:0000259" key="7">
    <source>
        <dbReference type="PROSITE" id="PS50089"/>
    </source>
</evidence>
<dbReference type="Gene3D" id="3.30.40.10">
    <property type="entry name" value="Zinc/RING finger domain, C3HC4 (zinc finger)"/>
    <property type="match status" value="1"/>
</dbReference>
<dbReference type="STRING" id="1314785.A0A165B877"/>
<accession>A0A165B877</accession>
<keyword evidence="2 4" id="KW-0863">Zinc-finger</keyword>
<evidence type="ECO:0000256" key="3">
    <source>
        <dbReference type="ARBA" id="ARBA00022833"/>
    </source>
</evidence>
<keyword evidence="1" id="KW-0479">Metal-binding</keyword>
<evidence type="ECO:0000256" key="5">
    <source>
        <dbReference type="SAM" id="Coils"/>
    </source>
</evidence>
<evidence type="ECO:0000256" key="2">
    <source>
        <dbReference type="ARBA" id="ARBA00022771"/>
    </source>
</evidence>
<proteinExistence type="predicted"/>
<dbReference type="Proteomes" id="UP000076871">
    <property type="component" value="Unassembled WGS sequence"/>
</dbReference>
<evidence type="ECO:0000313" key="9">
    <source>
        <dbReference type="Proteomes" id="UP000076871"/>
    </source>
</evidence>
<dbReference type="Pfam" id="PF13445">
    <property type="entry name" value="zf-RING_UBOX"/>
    <property type="match status" value="1"/>
</dbReference>
<dbReference type="AlphaFoldDB" id="A0A165B877"/>
<keyword evidence="5" id="KW-0175">Coiled coil</keyword>
<feature type="compositionally biased region" description="Basic residues" evidence="6">
    <location>
        <begin position="1"/>
        <end position="10"/>
    </location>
</feature>
<organism evidence="8 9">
    <name type="scientific">Laetiporus sulphureus 93-53</name>
    <dbReference type="NCBI Taxonomy" id="1314785"/>
    <lineage>
        <taxon>Eukaryota</taxon>
        <taxon>Fungi</taxon>
        <taxon>Dikarya</taxon>
        <taxon>Basidiomycota</taxon>
        <taxon>Agaricomycotina</taxon>
        <taxon>Agaricomycetes</taxon>
        <taxon>Polyporales</taxon>
        <taxon>Laetiporus</taxon>
    </lineage>
</organism>
<evidence type="ECO:0000256" key="1">
    <source>
        <dbReference type="ARBA" id="ARBA00022723"/>
    </source>
</evidence>